<dbReference type="EC" id="3.4.-.-" evidence="8"/>
<dbReference type="GO" id="GO:0003697">
    <property type="term" value="F:single-stranded DNA binding"/>
    <property type="evidence" value="ECO:0007669"/>
    <property type="project" value="InterPro"/>
</dbReference>
<dbReference type="InterPro" id="IPR003738">
    <property type="entry name" value="SRAP"/>
</dbReference>
<dbReference type="Proteomes" id="UP000291483">
    <property type="component" value="Unassembled WGS sequence"/>
</dbReference>
<proteinExistence type="inferred from homology"/>
<keyword evidence="6" id="KW-0238">DNA-binding</keyword>
<name>A0A4Q8AM63_9MICO</name>
<dbReference type="PANTHER" id="PTHR13604">
    <property type="entry name" value="DC12-RELATED"/>
    <property type="match status" value="1"/>
</dbReference>
<dbReference type="Gene3D" id="3.90.1680.10">
    <property type="entry name" value="SOS response associated peptidase-like"/>
    <property type="match status" value="1"/>
</dbReference>
<evidence type="ECO:0000256" key="5">
    <source>
        <dbReference type="ARBA" id="ARBA00023124"/>
    </source>
</evidence>
<evidence type="ECO:0000256" key="8">
    <source>
        <dbReference type="RuleBase" id="RU364100"/>
    </source>
</evidence>
<protein>
    <recommendedName>
        <fullName evidence="8">Abasic site processing protein</fullName>
        <ecNumber evidence="8">3.4.-.-</ecNumber>
    </recommendedName>
</protein>
<evidence type="ECO:0000256" key="2">
    <source>
        <dbReference type="ARBA" id="ARBA00022670"/>
    </source>
</evidence>
<evidence type="ECO:0000256" key="3">
    <source>
        <dbReference type="ARBA" id="ARBA00022763"/>
    </source>
</evidence>
<evidence type="ECO:0000256" key="4">
    <source>
        <dbReference type="ARBA" id="ARBA00022801"/>
    </source>
</evidence>
<accession>A0A4Q8AM63</accession>
<sequence>MCASYGLETTPDELDEHFAFDERGRNAAVVEWLAANATEVVKPTGPRALNLNPLVRERVIGGESVRQLDLAWWQMWIGGQRPKFSTINARSENLLKGAWAGPTMSRRALVPVTHYFEKGRRFDLGGELFSLAAIYTINRTDAAPTPDGWLPTYAIVTRPAASHVEEVHDRMPLIIAPELYSDWLAPELAGDRTLVDAALAASDGPSQLVQMHDPDGS</sequence>
<evidence type="ECO:0000256" key="7">
    <source>
        <dbReference type="ARBA" id="ARBA00023239"/>
    </source>
</evidence>
<keyword evidence="10" id="KW-1185">Reference proteome</keyword>
<comment type="caution">
    <text evidence="9">The sequence shown here is derived from an EMBL/GenBank/DDBJ whole genome shotgun (WGS) entry which is preliminary data.</text>
</comment>
<organism evidence="9 10">
    <name type="scientific">Microterricola gilva</name>
    <dbReference type="NCBI Taxonomy" id="393267"/>
    <lineage>
        <taxon>Bacteria</taxon>
        <taxon>Bacillati</taxon>
        <taxon>Actinomycetota</taxon>
        <taxon>Actinomycetes</taxon>
        <taxon>Micrococcales</taxon>
        <taxon>Microbacteriaceae</taxon>
        <taxon>Microterricola</taxon>
    </lineage>
</organism>
<keyword evidence="2 8" id="KW-0645">Protease</keyword>
<dbReference type="GO" id="GO:0006508">
    <property type="term" value="P:proteolysis"/>
    <property type="evidence" value="ECO:0007669"/>
    <property type="project" value="UniProtKB-KW"/>
</dbReference>
<gene>
    <name evidence="9" type="ORF">EV379_1303</name>
</gene>
<dbReference type="AlphaFoldDB" id="A0A4Q8AM63"/>
<dbReference type="SUPFAM" id="SSF143081">
    <property type="entry name" value="BB1717-like"/>
    <property type="match status" value="1"/>
</dbReference>
<dbReference type="GO" id="GO:0106300">
    <property type="term" value="P:protein-DNA covalent cross-linking repair"/>
    <property type="evidence" value="ECO:0007669"/>
    <property type="project" value="InterPro"/>
</dbReference>
<dbReference type="GO" id="GO:0008233">
    <property type="term" value="F:peptidase activity"/>
    <property type="evidence" value="ECO:0007669"/>
    <property type="project" value="UniProtKB-KW"/>
</dbReference>
<dbReference type="PANTHER" id="PTHR13604:SF0">
    <property type="entry name" value="ABASIC SITE PROCESSING PROTEIN HMCES"/>
    <property type="match status" value="1"/>
</dbReference>
<keyword evidence="5" id="KW-0190">Covalent protein-DNA linkage</keyword>
<keyword evidence="7" id="KW-0456">Lyase</keyword>
<reference evidence="9 10" key="1">
    <citation type="submission" date="2019-02" db="EMBL/GenBank/DDBJ databases">
        <title>Sequencing the genomes of 1000 actinobacteria strains.</title>
        <authorList>
            <person name="Klenk H.-P."/>
        </authorList>
    </citation>
    <scope>NUCLEOTIDE SEQUENCE [LARGE SCALE GENOMIC DNA]</scope>
    <source>
        <strain evidence="9 10">DSM 18319</strain>
    </source>
</reference>
<dbReference type="Pfam" id="PF02586">
    <property type="entry name" value="SRAP"/>
    <property type="match status" value="1"/>
</dbReference>
<keyword evidence="3" id="KW-0227">DNA damage</keyword>
<evidence type="ECO:0000313" key="9">
    <source>
        <dbReference type="EMBL" id="RZU64989.1"/>
    </source>
</evidence>
<evidence type="ECO:0000256" key="1">
    <source>
        <dbReference type="ARBA" id="ARBA00008136"/>
    </source>
</evidence>
<dbReference type="RefSeq" id="WP_130505405.1">
    <property type="nucleotide sequence ID" value="NZ_SHLC01000001.1"/>
</dbReference>
<evidence type="ECO:0000313" key="10">
    <source>
        <dbReference type="Proteomes" id="UP000291483"/>
    </source>
</evidence>
<dbReference type="InterPro" id="IPR036590">
    <property type="entry name" value="SRAP-like"/>
</dbReference>
<comment type="similarity">
    <text evidence="1 8">Belongs to the SOS response-associated peptidase family.</text>
</comment>
<keyword evidence="4 8" id="KW-0378">Hydrolase</keyword>
<dbReference type="GO" id="GO:0016829">
    <property type="term" value="F:lyase activity"/>
    <property type="evidence" value="ECO:0007669"/>
    <property type="project" value="UniProtKB-KW"/>
</dbReference>
<evidence type="ECO:0000256" key="6">
    <source>
        <dbReference type="ARBA" id="ARBA00023125"/>
    </source>
</evidence>
<dbReference type="EMBL" id="SHLC01000001">
    <property type="protein sequence ID" value="RZU64989.1"/>
    <property type="molecule type" value="Genomic_DNA"/>
</dbReference>
<dbReference type="OrthoDB" id="9782620at2"/>